<accession>A0A2A3E2X7</accession>
<reference evidence="2 3" key="1">
    <citation type="submission" date="2014-07" db="EMBL/GenBank/DDBJ databases">
        <title>Genomic and transcriptomic analysis on Apis cerana provide comprehensive insights into honey bee biology.</title>
        <authorList>
            <person name="Diao Q."/>
            <person name="Sun L."/>
            <person name="Zheng H."/>
            <person name="Zheng H."/>
            <person name="Xu S."/>
            <person name="Wang S."/>
            <person name="Zeng Z."/>
            <person name="Hu F."/>
            <person name="Su S."/>
            <person name="Wu J."/>
        </authorList>
    </citation>
    <scope>NUCLEOTIDE SEQUENCE [LARGE SCALE GENOMIC DNA]</scope>
    <source>
        <tissue evidence="2">Pupae without intestine</tissue>
    </source>
</reference>
<dbReference type="OrthoDB" id="10070859at2759"/>
<gene>
    <name evidence="2" type="ORF">APICC_08420</name>
</gene>
<organism evidence="2 3">
    <name type="scientific">Apis cerana cerana</name>
    <name type="common">Oriental honeybee</name>
    <dbReference type="NCBI Taxonomy" id="94128"/>
    <lineage>
        <taxon>Eukaryota</taxon>
        <taxon>Metazoa</taxon>
        <taxon>Ecdysozoa</taxon>
        <taxon>Arthropoda</taxon>
        <taxon>Hexapoda</taxon>
        <taxon>Insecta</taxon>
        <taxon>Pterygota</taxon>
        <taxon>Neoptera</taxon>
        <taxon>Endopterygota</taxon>
        <taxon>Hymenoptera</taxon>
        <taxon>Apocrita</taxon>
        <taxon>Aculeata</taxon>
        <taxon>Apoidea</taxon>
        <taxon>Anthophila</taxon>
        <taxon>Apidae</taxon>
        <taxon>Apis</taxon>
    </lineage>
</organism>
<evidence type="ECO:0000313" key="3">
    <source>
        <dbReference type="Proteomes" id="UP000242457"/>
    </source>
</evidence>
<dbReference type="EMBL" id="KZ288464">
    <property type="protein sequence ID" value="PBC25451.1"/>
    <property type="molecule type" value="Genomic_DNA"/>
</dbReference>
<proteinExistence type="predicted"/>
<evidence type="ECO:0000256" key="1">
    <source>
        <dbReference type="SAM" id="MobiDB-lite"/>
    </source>
</evidence>
<dbReference type="Proteomes" id="UP000242457">
    <property type="component" value="Unassembled WGS sequence"/>
</dbReference>
<keyword evidence="3" id="KW-1185">Reference proteome</keyword>
<dbReference type="AlphaFoldDB" id="A0A2A3E2X7"/>
<sequence>MAGALSENAPRPISVVAVSGATIDNARSNQLNRSQGYNNETNEGNEQCEDATNSIITKARSTSTITHRLTSKSTFIFNQRAAIISMSIIDEIELLEVTTR</sequence>
<name>A0A2A3E2X7_APICC</name>
<evidence type="ECO:0000313" key="2">
    <source>
        <dbReference type="EMBL" id="PBC25451.1"/>
    </source>
</evidence>
<feature type="region of interest" description="Disordered" evidence="1">
    <location>
        <begin position="27"/>
        <end position="48"/>
    </location>
</feature>
<protein>
    <submittedName>
        <fullName evidence="2">Uncharacterized protein</fullName>
    </submittedName>
</protein>